<sequence length="328" mass="37263">MLKILIDNKDGNVWDISQIVSDVTWKTSRIGKAGSLEFTLIKNALGQDAAFKYSNGDIVRVQEVEDGVNVFYGYVFSIEGGRDEAVKITCYDQLRYLMANETYVFANVTASEVIKTIAADFKLKLGRIDDTGYIIPTMSQNDQKLFDTICKALDLTLMNAGKNYVFFDDFGALSVRNIEDLLLDFIIGDASLMTDYSHKISIDDDTYNKIKLYKDNKESGKREIYQAQDSANMAKWGVLQLYQSVDENMNDAQINELLDSLVTLKNRESRTLKIEAIGDLRVRAGSYLRIQIQEYEINQPFLVDECKHYFEGADHTMSLELKAIMKVV</sequence>
<dbReference type="OrthoDB" id="1698671at2"/>
<dbReference type="SUPFAM" id="SSF69279">
    <property type="entry name" value="Phage tail proteins"/>
    <property type="match status" value="1"/>
</dbReference>
<dbReference type="RefSeq" id="WP_007787389.1">
    <property type="nucleotide sequence ID" value="NZ_CM001441.1"/>
</dbReference>
<gene>
    <name evidence="2" type="ORF">DesyoDRAFT_5201</name>
</gene>
<evidence type="ECO:0000313" key="2">
    <source>
        <dbReference type="EMBL" id="EHQ92132.1"/>
    </source>
</evidence>
<feature type="domain" description="YqbQ/XkdQ" evidence="1">
    <location>
        <begin position="23"/>
        <end position="322"/>
    </location>
</feature>
<evidence type="ECO:0000259" key="1">
    <source>
        <dbReference type="Pfam" id="PF24032"/>
    </source>
</evidence>
<dbReference type="Pfam" id="PF24032">
    <property type="entry name" value="YQBQ"/>
    <property type="match status" value="1"/>
</dbReference>
<dbReference type="AlphaFoldDB" id="H5XZT6"/>
<dbReference type="InterPro" id="IPR056937">
    <property type="entry name" value="YqbQ/XkdQ"/>
</dbReference>
<proteinExistence type="predicted"/>
<dbReference type="STRING" id="768710.DesyoDRAFT_5201"/>
<dbReference type="Proteomes" id="UP000005104">
    <property type="component" value="Chromosome"/>
</dbReference>
<name>H5XZT6_9FIRM</name>
<reference evidence="2 3" key="1">
    <citation type="submission" date="2011-11" db="EMBL/GenBank/DDBJ databases">
        <title>The Noncontiguous Finished genome of Desulfosporosinus youngiae DSM 17734.</title>
        <authorList>
            <consortium name="US DOE Joint Genome Institute (JGI-PGF)"/>
            <person name="Lucas S."/>
            <person name="Han J."/>
            <person name="Lapidus A."/>
            <person name="Cheng J.-F."/>
            <person name="Goodwin L."/>
            <person name="Pitluck S."/>
            <person name="Peters L."/>
            <person name="Ovchinnikova G."/>
            <person name="Lu M."/>
            <person name="Land M.L."/>
            <person name="Hauser L."/>
            <person name="Pester M."/>
            <person name="Spring S."/>
            <person name="Ollivier B."/>
            <person name="Rattei T."/>
            <person name="Klenk H.-P."/>
            <person name="Wagner M."/>
            <person name="Loy A."/>
            <person name="Woyke T.J."/>
        </authorList>
    </citation>
    <scope>NUCLEOTIDE SEQUENCE [LARGE SCALE GENOMIC DNA]</scope>
    <source>
        <strain evidence="2 3">DSM 17734</strain>
    </source>
</reference>
<dbReference type="eggNOG" id="COG4193">
    <property type="taxonomic scope" value="Bacteria"/>
</dbReference>
<dbReference type="EMBL" id="CM001441">
    <property type="protein sequence ID" value="EHQ92132.1"/>
    <property type="molecule type" value="Genomic_DNA"/>
</dbReference>
<accession>H5XZT6</accession>
<organism evidence="2 3">
    <name type="scientific">Desulfosporosinus youngiae DSM 17734</name>
    <dbReference type="NCBI Taxonomy" id="768710"/>
    <lineage>
        <taxon>Bacteria</taxon>
        <taxon>Bacillati</taxon>
        <taxon>Bacillota</taxon>
        <taxon>Clostridia</taxon>
        <taxon>Eubacteriales</taxon>
        <taxon>Desulfitobacteriaceae</taxon>
        <taxon>Desulfosporosinus</taxon>
    </lineage>
</organism>
<keyword evidence="3" id="KW-1185">Reference proteome</keyword>
<protein>
    <submittedName>
        <fullName evidence="2">Phage late control D protein (GPD)</fullName>
    </submittedName>
</protein>
<dbReference type="HOGENOM" id="CLU_060297_1_0_9"/>
<evidence type="ECO:0000313" key="3">
    <source>
        <dbReference type="Proteomes" id="UP000005104"/>
    </source>
</evidence>